<dbReference type="Proteomes" id="UP000886998">
    <property type="component" value="Unassembled WGS sequence"/>
</dbReference>
<comment type="caution">
    <text evidence="1">The sequence shown here is derived from an EMBL/GenBank/DDBJ whole genome shotgun (WGS) entry which is preliminary data.</text>
</comment>
<keyword evidence="2" id="KW-1185">Reference proteome</keyword>
<protein>
    <submittedName>
        <fullName evidence="1">Uncharacterized protein</fullName>
    </submittedName>
</protein>
<evidence type="ECO:0000313" key="1">
    <source>
        <dbReference type="EMBL" id="GFY45196.1"/>
    </source>
</evidence>
<dbReference type="AlphaFoldDB" id="A0A8X7BUB4"/>
<reference evidence="1" key="1">
    <citation type="submission" date="2020-08" db="EMBL/GenBank/DDBJ databases">
        <title>Multicomponent nature underlies the extraordinary mechanical properties of spider dragline silk.</title>
        <authorList>
            <person name="Kono N."/>
            <person name="Nakamura H."/>
            <person name="Mori M."/>
            <person name="Yoshida Y."/>
            <person name="Ohtoshi R."/>
            <person name="Malay A.D."/>
            <person name="Moran D.A.P."/>
            <person name="Tomita M."/>
            <person name="Numata K."/>
            <person name="Arakawa K."/>
        </authorList>
    </citation>
    <scope>NUCLEOTIDE SEQUENCE</scope>
</reference>
<proteinExistence type="predicted"/>
<dbReference type="EMBL" id="BMAV01004685">
    <property type="protein sequence ID" value="GFY45196.1"/>
    <property type="molecule type" value="Genomic_DNA"/>
</dbReference>
<evidence type="ECO:0000313" key="2">
    <source>
        <dbReference type="Proteomes" id="UP000886998"/>
    </source>
</evidence>
<organism evidence="1 2">
    <name type="scientific">Trichonephila inaurata madagascariensis</name>
    <dbReference type="NCBI Taxonomy" id="2747483"/>
    <lineage>
        <taxon>Eukaryota</taxon>
        <taxon>Metazoa</taxon>
        <taxon>Ecdysozoa</taxon>
        <taxon>Arthropoda</taxon>
        <taxon>Chelicerata</taxon>
        <taxon>Arachnida</taxon>
        <taxon>Araneae</taxon>
        <taxon>Araneomorphae</taxon>
        <taxon>Entelegynae</taxon>
        <taxon>Araneoidea</taxon>
        <taxon>Nephilidae</taxon>
        <taxon>Trichonephila</taxon>
        <taxon>Trichonephila inaurata</taxon>
    </lineage>
</organism>
<name>A0A8X7BUB4_9ARAC</name>
<sequence>MDQSQLEPYRNNRCPHVSFVFRHHLHYGGMFSKDQLLQLPLSQSPSRYYNMRVILDLTLAPPTGIVYTVIFQN</sequence>
<accession>A0A8X7BUB4</accession>
<gene>
    <name evidence="1" type="ORF">TNIN_122621</name>
</gene>